<dbReference type="Gene3D" id="3.40.50.150">
    <property type="entry name" value="Vaccinia Virus protein VP39"/>
    <property type="match status" value="1"/>
</dbReference>
<dbReference type="EMBL" id="JAVAMP010000019">
    <property type="protein sequence ID" value="MDP5276807.1"/>
    <property type="molecule type" value="Genomic_DNA"/>
</dbReference>
<keyword evidence="3 8" id="KW-0808">Transferase</keyword>
<dbReference type="SUPFAM" id="SSF53335">
    <property type="entry name" value="S-adenosyl-L-methionine-dependent methyltransferases"/>
    <property type="match status" value="1"/>
</dbReference>
<dbReference type="InterPro" id="IPR019874">
    <property type="entry name" value="RF_methyltr_PrmC"/>
</dbReference>
<organism evidence="8 9">
    <name type="scientific">Chengkuizengella axinellae</name>
    <dbReference type="NCBI Taxonomy" id="3064388"/>
    <lineage>
        <taxon>Bacteria</taxon>
        <taxon>Bacillati</taxon>
        <taxon>Bacillota</taxon>
        <taxon>Bacilli</taxon>
        <taxon>Bacillales</taxon>
        <taxon>Paenibacillaceae</taxon>
        <taxon>Chengkuizengella</taxon>
    </lineage>
</organism>
<evidence type="ECO:0000256" key="2">
    <source>
        <dbReference type="ARBA" id="ARBA00022603"/>
    </source>
</evidence>
<dbReference type="InterPro" id="IPR040758">
    <property type="entry name" value="PrmC_N"/>
</dbReference>
<feature type="domain" description="Release factor glutamine methyltransferase N-terminal" evidence="7">
    <location>
        <begin position="9"/>
        <end position="82"/>
    </location>
</feature>
<keyword evidence="2 8" id="KW-0489">Methyltransferase</keyword>
<dbReference type="Pfam" id="PF17827">
    <property type="entry name" value="PrmC_N"/>
    <property type="match status" value="1"/>
</dbReference>
<feature type="domain" description="Methyltransferase small" evidence="6">
    <location>
        <begin position="104"/>
        <end position="207"/>
    </location>
</feature>
<keyword evidence="9" id="KW-1185">Reference proteome</keyword>
<dbReference type="CDD" id="cd02440">
    <property type="entry name" value="AdoMet_MTases"/>
    <property type="match status" value="1"/>
</dbReference>
<dbReference type="InterPro" id="IPR007848">
    <property type="entry name" value="Small_mtfrase_dom"/>
</dbReference>
<dbReference type="GO" id="GO:0032259">
    <property type="term" value="P:methylation"/>
    <property type="evidence" value="ECO:0007669"/>
    <property type="project" value="UniProtKB-KW"/>
</dbReference>
<evidence type="ECO:0000256" key="1">
    <source>
        <dbReference type="ARBA" id="ARBA00012771"/>
    </source>
</evidence>
<dbReference type="Gene3D" id="1.10.8.10">
    <property type="entry name" value="DNA helicase RuvA subunit, C-terminal domain"/>
    <property type="match status" value="1"/>
</dbReference>
<comment type="caution">
    <text evidence="8">The sequence shown here is derived from an EMBL/GenBank/DDBJ whole genome shotgun (WGS) entry which is preliminary data.</text>
</comment>
<accession>A0ABT9J5B4</accession>
<reference evidence="8 9" key="1">
    <citation type="submission" date="2023-08" db="EMBL/GenBank/DDBJ databases">
        <authorList>
            <person name="Park J.-S."/>
        </authorList>
    </citation>
    <scope>NUCLEOTIDE SEQUENCE [LARGE SCALE GENOMIC DNA]</scope>
    <source>
        <strain evidence="8 9">2205SS18-9</strain>
    </source>
</reference>
<dbReference type="PANTHER" id="PTHR18895">
    <property type="entry name" value="HEMK METHYLTRANSFERASE"/>
    <property type="match status" value="1"/>
</dbReference>
<dbReference type="InterPro" id="IPR002052">
    <property type="entry name" value="DNA_methylase_N6_adenine_CS"/>
</dbReference>
<dbReference type="RefSeq" id="WP_305994116.1">
    <property type="nucleotide sequence ID" value="NZ_JAVAMP010000019.1"/>
</dbReference>
<gene>
    <name evidence="8" type="primary">prmC</name>
    <name evidence="8" type="ORF">Q5Y73_22190</name>
</gene>
<dbReference type="EC" id="2.1.1.297" evidence="1"/>
<dbReference type="PANTHER" id="PTHR18895:SF74">
    <property type="entry name" value="MTRF1L RELEASE FACTOR GLUTAMINE METHYLTRANSFERASE"/>
    <property type="match status" value="1"/>
</dbReference>
<dbReference type="NCBIfam" id="TIGR03534">
    <property type="entry name" value="RF_mod_PrmC"/>
    <property type="match status" value="1"/>
</dbReference>
<dbReference type="InterPro" id="IPR029063">
    <property type="entry name" value="SAM-dependent_MTases_sf"/>
</dbReference>
<evidence type="ECO:0000259" key="6">
    <source>
        <dbReference type="Pfam" id="PF05175"/>
    </source>
</evidence>
<sequence>MNQQLTVREAYLEASSFLNKTKNQNTQDPSQVCRWMLEALFEWKHNDFFLRWNEPFPMDKSEQWQDMLNRKTAGEPVQYIIGSQEFYGYNFKVTPSVLIPRPETEILVEKMMQECRHIWQHGEPIIADVGTGSGIIPTTLAINNPSWKFIAIDISDQALHIAKENALAHEVKEQIEFVQGDLLEPLIESKREIDVLISNPPYIPSKDMQELQTEVKDFEPSNALDGGTDGLYFYEKMIKQISELSKIPKVVGFEVGQGQTKEVAAWLKQLNQWNEVYIVDDLAGIGRHVLAIRGEL</sequence>
<dbReference type="Proteomes" id="UP001231941">
    <property type="component" value="Unassembled WGS sequence"/>
</dbReference>
<name>A0ABT9J5B4_9BACL</name>
<evidence type="ECO:0000313" key="9">
    <source>
        <dbReference type="Proteomes" id="UP001231941"/>
    </source>
</evidence>
<protein>
    <recommendedName>
        <fullName evidence="1">peptide chain release factor N(5)-glutamine methyltransferase</fullName>
        <ecNumber evidence="1">2.1.1.297</ecNumber>
    </recommendedName>
</protein>
<evidence type="ECO:0000256" key="3">
    <source>
        <dbReference type="ARBA" id="ARBA00022679"/>
    </source>
</evidence>
<keyword evidence="4" id="KW-0949">S-adenosyl-L-methionine</keyword>
<comment type="catalytic activity">
    <reaction evidence="5">
        <text>L-glutaminyl-[peptide chain release factor] + S-adenosyl-L-methionine = N(5)-methyl-L-glutaminyl-[peptide chain release factor] + S-adenosyl-L-homocysteine + H(+)</text>
        <dbReference type="Rhea" id="RHEA:42896"/>
        <dbReference type="Rhea" id="RHEA-COMP:10271"/>
        <dbReference type="Rhea" id="RHEA-COMP:10272"/>
        <dbReference type="ChEBI" id="CHEBI:15378"/>
        <dbReference type="ChEBI" id="CHEBI:30011"/>
        <dbReference type="ChEBI" id="CHEBI:57856"/>
        <dbReference type="ChEBI" id="CHEBI:59789"/>
        <dbReference type="ChEBI" id="CHEBI:61891"/>
        <dbReference type="EC" id="2.1.1.297"/>
    </reaction>
</comment>
<dbReference type="PROSITE" id="PS00092">
    <property type="entry name" value="N6_MTASE"/>
    <property type="match status" value="1"/>
</dbReference>
<dbReference type="Pfam" id="PF05175">
    <property type="entry name" value="MTS"/>
    <property type="match status" value="1"/>
</dbReference>
<dbReference type="NCBIfam" id="TIGR00536">
    <property type="entry name" value="hemK_fam"/>
    <property type="match status" value="1"/>
</dbReference>
<proteinExistence type="predicted"/>
<dbReference type="InterPro" id="IPR004556">
    <property type="entry name" value="HemK-like"/>
</dbReference>
<dbReference type="InterPro" id="IPR050320">
    <property type="entry name" value="N5-glutamine_MTase"/>
</dbReference>
<evidence type="ECO:0000313" key="8">
    <source>
        <dbReference type="EMBL" id="MDP5276807.1"/>
    </source>
</evidence>
<dbReference type="GO" id="GO:0102559">
    <property type="term" value="F:peptide chain release factor N(5)-glutamine methyltransferase activity"/>
    <property type="evidence" value="ECO:0007669"/>
    <property type="project" value="UniProtKB-EC"/>
</dbReference>
<evidence type="ECO:0000259" key="7">
    <source>
        <dbReference type="Pfam" id="PF17827"/>
    </source>
</evidence>
<evidence type="ECO:0000256" key="5">
    <source>
        <dbReference type="ARBA" id="ARBA00048391"/>
    </source>
</evidence>
<evidence type="ECO:0000256" key="4">
    <source>
        <dbReference type="ARBA" id="ARBA00022691"/>
    </source>
</evidence>